<organism evidence="3 4">
    <name type="scientific">Mycobacterium adipatum</name>
    <dbReference type="NCBI Taxonomy" id="1682113"/>
    <lineage>
        <taxon>Bacteria</taxon>
        <taxon>Bacillati</taxon>
        <taxon>Actinomycetota</taxon>
        <taxon>Actinomycetes</taxon>
        <taxon>Mycobacteriales</taxon>
        <taxon>Mycobacteriaceae</taxon>
        <taxon>Mycobacterium</taxon>
    </lineage>
</organism>
<dbReference type="AlphaFoldDB" id="A0A172UQ38"/>
<feature type="region of interest" description="Disordered" evidence="1">
    <location>
        <begin position="245"/>
        <end position="264"/>
    </location>
</feature>
<feature type="transmembrane region" description="Helical" evidence="2">
    <location>
        <begin position="12"/>
        <end position="40"/>
    </location>
</feature>
<evidence type="ECO:0000256" key="2">
    <source>
        <dbReference type="SAM" id="Phobius"/>
    </source>
</evidence>
<keyword evidence="2" id="KW-0812">Transmembrane</keyword>
<feature type="transmembrane region" description="Helical" evidence="2">
    <location>
        <begin position="121"/>
        <end position="146"/>
    </location>
</feature>
<accession>A0A172UQ38</accession>
<dbReference type="EMBL" id="CP015596">
    <property type="protein sequence ID" value="ANE81038.1"/>
    <property type="molecule type" value="Genomic_DNA"/>
</dbReference>
<keyword evidence="2" id="KW-0472">Membrane</keyword>
<dbReference type="Proteomes" id="UP000077143">
    <property type="component" value="Chromosome"/>
</dbReference>
<proteinExistence type="predicted"/>
<reference evidence="3 4" key="1">
    <citation type="submission" date="2016-05" db="EMBL/GenBank/DDBJ databases">
        <title>Complete genome sequence of a phthalic acid esters degrading Mycobacterium sp. YC-RL4.</title>
        <authorList>
            <person name="Ren L."/>
            <person name="Fan S."/>
            <person name="Ruth N."/>
            <person name="Jia Y."/>
            <person name="Wang J."/>
            <person name="Qiao C."/>
        </authorList>
    </citation>
    <scope>NUCLEOTIDE SEQUENCE [LARGE SCALE GENOMIC DNA]</scope>
    <source>
        <strain evidence="3 4">YC-RL4</strain>
    </source>
</reference>
<keyword evidence="2" id="KW-1133">Transmembrane helix</keyword>
<dbReference type="KEGG" id="madi:A7U43_18645"/>
<evidence type="ECO:0000256" key="1">
    <source>
        <dbReference type="SAM" id="MobiDB-lite"/>
    </source>
</evidence>
<dbReference type="RefSeq" id="WP_067998284.1">
    <property type="nucleotide sequence ID" value="NZ_CP015596.1"/>
</dbReference>
<protein>
    <submittedName>
        <fullName evidence="3">Uncharacterized protein</fullName>
    </submittedName>
</protein>
<feature type="transmembrane region" description="Helical" evidence="2">
    <location>
        <begin position="158"/>
        <end position="177"/>
    </location>
</feature>
<name>A0A172UQ38_9MYCO</name>
<evidence type="ECO:0000313" key="3">
    <source>
        <dbReference type="EMBL" id="ANE81038.1"/>
    </source>
</evidence>
<dbReference type="OrthoDB" id="3189021at2"/>
<keyword evidence="4" id="KW-1185">Reference proteome</keyword>
<evidence type="ECO:0000313" key="4">
    <source>
        <dbReference type="Proteomes" id="UP000077143"/>
    </source>
</evidence>
<sequence length="264" mass="28742">MAILSGFAPWIVYWILVGNVPFTAAVLVALAVAVASYAIGRARGAAGRTLEIGAMATFAVLTVLTFTASQAFMERWIQPLSSLGILLVALIGVLVGRPFVREFAEVDQSPEVIKSELFGAITTRITWIWVAAFAAMTISSAIPPIVQGSATVLDTKTPLSFICYWVLPFALLGAAVLGGRVLTERMVAEATSPHAVRKSTFVAFKELEIDQLYYLARERAEREAGPDLEAYDVKLGSIGVPLTGDESRESWPMSYKTRERRVKR</sequence>
<feature type="transmembrane region" description="Helical" evidence="2">
    <location>
        <begin position="79"/>
        <end position="100"/>
    </location>
</feature>
<dbReference type="STRING" id="1682113.A7U43_18645"/>
<gene>
    <name evidence="3" type="ORF">A7U43_18645</name>
</gene>
<feature type="transmembrane region" description="Helical" evidence="2">
    <location>
        <begin position="52"/>
        <end position="73"/>
    </location>
</feature>